<comment type="caution">
    <text evidence="2">The sequence shown here is derived from an EMBL/GenBank/DDBJ whole genome shotgun (WGS) entry which is preliminary data.</text>
</comment>
<evidence type="ECO:0000313" key="3">
    <source>
        <dbReference type="Proteomes" id="UP000037510"/>
    </source>
</evidence>
<dbReference type="Proteomes" id="UP000037510">
    <property type="component" value="Unassembled WGS sequence"/>
</dbReference>
<accession>A0A0L7L7D5</accession>
<keyword evidence="3" id="KW-1185">Reference proteome</keyword>
<evidence type="ECO:0000313" key="2">
    <source>
        <dbReference type="EMBL" id="KOB71280.1"/>
    </source>
</evidence>
<protein>
    <submittedName>
        <fullName evidence="2">Putative 6-phosphofructo-2-kinase/fructose-2,6-bisphosphatase short form</fullName>
    </submittedName>
</protein>
<keyword evidence="2" id="KW-0808">Transferase</keyword>
<dbReference type="AlphaFoldDB" id="A0A0L7L7D5"/>
<reference evidence="2 3" key="1">
    <citation type="journal article" date="2015" name="Genome Biol. Evol.">
        <title>The genome of winter moth (Operophtera brumata) provides a genomic perspective on sexual dimorphism and phenology.</title>
        <authorList>
            <person name="Derks M.F."/>
            <person name="Smit S."/>
            <person name="Salis L."/>
            <person name="Schijlen E."/>
            <person name="Bossers A."/>
            <person name="Mateman C."/>
            <person name="Pijl A.S."/>
            <person name="de Ridder D."/>
            <person name="Groenen M.A."/>
            <person name="Visser M.E."/>
            <person name="Megens H.J."/>
        </authorList>
    </citation>
    <scope>NUCLEOTIDE SEQUENCE [LARGE SCALE GENOMIC DNA]</scope>
    <source>
        <strain evidence="2">WM2013NL</strain>
        <tissue evidence="2">Head and thorax</tissue>
    </source>
</reference>
<gene>
    <name evidence="2" type="ORF">OBRU01_13923</name>
</gene>
<dbReference type="GO" id="GO:0016301">
    <property type="term" value="F:kinase activity"/>
    <property type="evidence" value="ECO:0007669"/>
    <property type="project" value="UniProtKB-KW"/>
</dbReference>
<sequence length="133" mass="14978">MDGNGSPSLRLRGGVNSTSNGKKHEINQCTSDMSPETQRLLPPTTETIMTKPFPIRDRKSNRCLRDRARHVIRTVTKCNWTEHLEASLVRYSLLTERIPPSSKQGEDFGLPHPCYFSATQACSVQQMHANHST</sequence>
<organism evidence="2 3">
    <name type="scientific">Operophtera brumata</name>
    <name type="common">Winter moth</name>
    <name type="synonym">Phalaena brumata</name>
    <dbReference type="NCBI Taxonomy" id="104452"/>
    <lineage>
        <taxon>Eukaryota</taxon>
        <taxon>Metazoa</taxon>
        <taxon>Ecdysozoa</taxon>
        <taxon>Arthropoda</taxon>
        <taxon>Hexapoda</taxon>
        <taxon>Insecta</taxon>
        <taxon>Pterygota</taxon>
        <taxon>Neoptera</taxon>
        <taxon>Endopterygota</taxon>
        <taxon>Lepidoptera</taxon>
        <taxon>Glossata</taxon>
        <taxon>Ditrysia</taxon>
        <taxon>Geometroidea</taxon>
        <taxon>Geometridae</taxon>
        <taxon>Larentiinae</taxon>
        <taxon>Operophtera</taxon>
    </lineage>
</organism>
<feature type="compositionally biased region" description="Polar residues" evidence="1">
    <location>
        <begin position="27"/>
        <end position="37"/>
    </location>
</feature>
<evidence type="ECO:0000256" key="1">
    <source>
        <dbReference type="SAM" id="MobiDB-lite"/>
    </source>
</evidence>
<name>A0A0L7L7D5_OPEBR</name>
<dbReference type="EMBL" id="JTDY01002501">
    <property type="protein sequence ID" value="KOB71280.1"/>
    <property type="molecule type" value="Genomic_DNA"/>
</dbReference>
<feature type="region of interest" description="Disordered" evidence="1">
    <location>
        <begin position="1"/>
        <end position="39"/>
    </location>
</feature>
<proteinExistence type="predicted"/>
<keyword evidence="2" id="KW-0418">Kinase</keyword>
<dbReference type="STRING" id="104452.A0A0L7L7D5"/>